<protein>
    <submittedName>
        <fullName evidence="2">Uncharacterized protein</fullName>
    </submittedName>
</protein>
<gene>
    <name evidence="1" type="ORF">CKAH01_10744</name>
    <name evidence="2" type="ORF">CKAH01_16835</name>
</gene>
<accession>A0AAD9YEJ2</accession>
<dbReference type="AlphaFoldDB" id="A0AAD9YEJ2"/>
<evidence type="ECO:0000313" key="3">
    <source>
        <dbReference type="Proteomes" id="UP001281614"/>
    </source>
</evidence>
<keyword evidence="3" id="KW-1185">Reference proteome</keyword>
<organism evidence="2 3">
    <name type="scientific">Colletotrichum kahawae</name>
    <name type="common">Coffee berry disease fungus</name>
    <dbReference type="NCBI Taxonomy" id="34407"/>
    <lineage>
        <taxon>Eukaryota</taxon>
        <taxon>Fungi</taxon>
        <taxon>Dikarya</taxon>
        <taxon>Ascomycota</taxon>
        <taxon>Pezizomycotina</taxon>
        <taxon>Sordariomycetes</taxon>
        <taxon>Hypocreomycetidae</taxon>
        <taxon>Glomerellales</taxon>
        <taxon>Glomerellaceae</taxon>
        <taxon>Colletotrichum</taxon>
        <taxon>Colletotrichum gloeosporioides species complex</taxon>
    </lineage>
</organism>
<dbReference type="Proteomes" id="UP001281614">
    <property type="component" value="Unassembled WGS sequence"/>
</dbReference>
<evidence type="ECO:0000313" key="1">
    <source>
        <dbReference type="EMBL" id="KAK2728916.1"/>
    </source>
</evidence>
<sequence length="41" mass="4392">MFEKLKVAVMDPCKSLVMAAATYLQAKYGVGMMGHSARVSA</sequence>
<dbReference type="EMBL" id="VYYT01000190">
    <property type="protein sequence ID" value="KAK2758446.1"/>
    <property type="molecule type" value="Genomic_DNA"/>
</dbReference>
<proteinExistence type="predicted"/>
<name>A0AAD9YEJ2_COLKA</name>
<comment type="caution">
    <text evidence="2">The sequence shown here is derived from an EMBL/GenBank/DDBJ whole genome shotgun (WGS) entry which is preliminary data.</text>
</comment>
<evidence type="ECO:0000313" key="2">
    <source>
        <dbReference type="EMBL" id="KAK2758446.1"/>
    </source>
</evidence>
<dbReference type="EMBL" id="VYYT01000875">
    <property type="protein sequence ID" value="KAK2728916.1"/>
    <property type="molecule type" value="Genomic_DNA"/>
</dbReference>
<reference evidence="2" key="1">
    <citation type="submission" date="2023-02" db="EMBL/GenBank/DDBJ databases">
        <title>Colletotrichum kahawae CIFC_Que2 genome sequencing and assembly.</title>
        <authorList>
            <person name="Baroncelli R."/>
        </authorList>
    </citation>
    <scope>NUCLEOTIDE SEQUENCE</scope>
    <source>
        <strain evidence="2">CIFC_Que2</strain>
    </source>
</reference>